<proteinExistence type="predicted"/>
<dbReference type="RefSeq" id="WP_051577961.1">
    <property type="nucleotide sequence ID" value="NZ_AP021853.1"/>
</dbReference>
<dbReference type="InterPro" id="IPR009057">
    <property type="entry name" value="Homeodomain-like_sf"/>
</dbReference>
<gene>
    <name evidence="6" type="ORF">St703_04740</name>
</gene>
<dbReference type="InterPro" id="IPR001347">
    <property type="entry name" value="SIS_dom"/>
</dbReference>
<dbReference type="PANTHER" id="PTHR30514:SF21">
    <property type="entry name" value="RPIR-FAMILY TRANSCRIPTIONAL REGULATOR"/>
    <property type="match status" value="1"/>
</dbReference>
<dbReference type="GO" id="GO:0003700">
    <property type="term" value="F:DNA-binding transcription factor activity"/>
    <property type="evidence" value="ECO:0007669"/>
    <property type="project" value="InterPro"/>
</dbReference>
<dbReference type="PANTHER" id="PTHR30514">
    <property type="entry name" value="GLUCOKINASE"/>
    <property type="match status" value="1"/>
</dbReference>
<dbReference type="Proteomes" id="UP000326951">
    <property type="component" value="Chromosome"/>
</dbReference>
<protein>
    <submittedName>
        <fullName evidence="6">Transcriptional regulator</fullName>
    </submittedName>
</protein>
<dbReference type="SUPFAM" id="SSF46689">
    <property type="entry name" value="Homeodomain-like"/>
    <property type="match status" value="1"/>
</dbReference>
<dbReference type="SUPFAM" id="SSF53697">
    <property type="entry name" value="SIS domain"/>
    <property type="match status" value="1"/>
</dbReference>
<sequence>MIEIGKLIRGKHLTDLDRQVLQYIIDHFDSVLKMGVRKIAQENYTSPATVIRLSKKIGYSGFIDMYYNLLPQVEEVITQQKGTIEDFPEISPKDLLNYNSKHDIERFVQGVLCLSQTFIFIYATGFSGIAAEYLYKKILVLGKKAIFATGMDSVGVFENNLEDIGALVVISKSGETNQVIDRLKVAKKHGIFIVSFTKETKNTVAKLSDLNFKIIDNNKLDDRNMLPNLFFPRLLMAFELIIKAYLERKQ</sequence>
<accession>A0A5K7WVN8</accession>
<dbReference type="PROSITE" id="PS51464">
    <property type="entry name" value="SIS"/>
    <property type="match status" value="1"/>
</dbReference>
<evidence type="ECO:0000259" key="4">
    <source>
        <dbReference type="PROSITE" id="PS51071"/>
    </source>
</evidence>
<reference evidence="6 7" key="1">
    <citation type="submission" date="2019-09" db="EMBL/GenBank/DDBJ databases">
        <title>Complete genome sequence of Sporolactobacillus terrae 70-3.</title>
        <authorList>
            <person name="Tanaka N."/>
            <person name="Shiwa Y."/>
            <person name="Fujita N."/>
            <person name="Tanasupawat S."/>
        </authorList>
    </citation>
    <scope>NUCLEOTIDE SEQUENCE [LARGE SCALE GENOMIC DNA]</scope>
    <source>
        <strain evidence="6 7">70-3</strain>
    </source>
</reference>
<dbReference type="InterPro" id="IPR000281">
    <property type="entry name" value="HTH_RpiR"/>
</dbReference>
<evidence type="ECO:0000256" key="1">
    <source>
        <dbReference type="ARBA" id="ARBA00023015"/>
    </source>
</evidence>
<dbReference type="AlphaFoldDB" id="A0A5K7WVN8"/>
<keyword evidence="2" id="KW-0238">DNA-binding</keyword>
<dbReference type="Pfam" id="PF01380">
    <property type="entry name" value="SIS"/>
    <property type="match status" value="1"/>
</dbReference>
<evidence type="ECO:0000259" key="5">
    <source>
        <dbReference type="PROSITE" id="PS51464"/>
    </source>
</evidence>
<dbReference type="Gene3D" id="1.10.10.10">
    <property type="entry name" value="Winged helix-like DNA-binding domain superfamily/Winged helix DNA-binding domain"/>
    <property type="match status" value="1"/>
</dbReference>
<dbReference type="GO" id="GO:0003677">
    <property type="term" value="F:DNA binding"/>
    <property type="evidence" value="ECO:0007669"/>
    <property type="project" value="UniProtKB-KW"/>
</dbReference>
<dbReference type="Pfam" id="PF01418">
    <property type="entry name" value="HTH_6"/>
    <property type="match status" value="1"/>
</dbReference>
<organism evidence="6 7">
    <name type="scientific">Sporolactobacillus terrae</name>
    <dbReference type="NCBI Taxonomy" id="269673"/>
    <lineage>
        <taxon>Bacteria</taxon>
        <taxon>Bacillati</taxon>
        <taxon>Bacillota</taxon>
        <taxon>Bacilli</taxon>
        <taxon>Bacillales</taxon>
        <taxon>Sporolactobacillaceae</taxon>
        <taxon>Sporolactobacillus</taxon>
    </lineage>
</organism>
<feature type="domain" description="HTH rpiR-type" evidence="4">
    <location>
        <begin position="1"/>
        <end position="76"/>
    </location>
</feature>
<evidence type="ECO:0000313" key="7">
    <source>
        <dbReference type="Proteomes" id="UP000326951"/>
    </source>
</evidence>
<dbReference type="InterPro" id="IPR036388">
    <property type="entry name" value="WH-like_DNA-bd_sf"/>
</dbReference>
<keyword evidence="3" id="KW-0804">Transcription</keyword>
<evidence type="ECO:0000256" key="3">
    <source>
        <dbReference type="ARBA" id="ARBA00023163"/>
    </source>
</evidence>
<dbReference type="GO" id="GO:0097367">
    <property type="term" value="F:carbohydrate derivative binding"/>
    <property type="evidence" value="ECO:0007669"/>
    <property type="project" value="InterPro"/>
</dbReference>
<dbReference type="EMBL" id="AP021853">
    <property type="protein sequence ID" value="BBN97769.1"/>
    <property type="molecule type" value="Genomic_DNA"/>
</dbReference>
<dbReference type="InterPro" id="IPR035472">
    <property type="entry name" value="RpiR-like_SIS"/>
</dbReference>
<name>A0A5K7WVN8_9BACL</name>
<dbReference type="CDD" id="cd05013">
    <property type="entry name" value="SIS_RpiR"/>
    <property type="match status" value="1"/>
</dbReference>
<keyword evidence="1" id="KW-0805">Transcription regulation</keyword>
<feature type="domain" description="SIS" evidence="5">
    <location>
        <begin position="103"/>
        <end position="250"/>
    </location>
</feature>
<evidence type="ECO:0000256" key="2">
    <source>
        <dbReference type="ARBA" id="ARBA00023125"/>
    </source>
</evidence>
<dbReference type="PROSITE" id="PS51071">
    <property type="entry name" value="HTH_RPIR"/>
    <property type="match status" value="1"/>
</dbReference>
<dbReference type="Gene3D" id="3.40.50.10490">
    <property type="entry name" value="Glucose-6-phosphate isomerase like protein, domain 1"/>
    <property type="match status" value="1"/>
</dbReference>
<dbReference type="InterPro" id="IPR046348">
    <property type="entry name" value="SIS_dom_sf"/>
</dbReference>
<evidence type="ECO:0000313" key="6">
    <source>
        <dbReference type="EMBL" id="BBN97769.1"/>
    </source>
</evidence>
<dbReference type="GO" id="GO:1901135">
    <property type="term" value="P:carbohydrate derivative metabolic process"/>
    <property type="evidence" value="ECO:0007669"/>
    <property type="project" value="InterPro"/>
</dbReference>
<dbReference type="InterPro" id="IPR047640">
    <property type="entry name" value="RpiR-like"/>
</dbReference>